<dbReference type="EMBL" id="QSFP01000001">
    <property type="protein sequence ID" value="RHA70369.1"/>
    <property type="molecule type" value="Genomic_DNA"/>
</dbReference>
<dbReference type="AlphaFoldDB" id="A0A173TKC0"/>
<reference evidence="1 5" key="1">
    <citation type="submission" date="2015-09" db="EMBL/GenBank/DDBJ databases">
        <authorList>
            <consortium name="Pathogen Informatics"/>
        </authorList>
    </citation>
    <scope>NUCLEOTIDE SEQUENCE [LARGE SCALE GENOMIC DNA]</scope>
    <source>
        <strain evidence="1 5">2789STDY5834960</strain>
    </source>
</reference>
<dbReference type="Proteomes" id="UP000478483">
    <property type="component" value="Unassembled WGS sequence"/>
</dbReference>
<evidence type="ECO:0000313" key="8">
    <source>
        <dbReference type="Proteomes" id="UP000478483"/>
    </source>
</evidence>
<dbReference type="GO" id="GO:0016740">
    <property type="term" value="F:transferase activity"/>
    <property type="evidence" value="ECO:0007669"/>
    <property type="project" value="UniProtKB-KW"/>
</dbReference>
<accession>A0A173TKC0</accession>
<dbReference type="Proteomes" id="UP000284465">
    <property type="component" value="Unassembled WGS sequence"/>
</dbReference>
<dbReference type="GeneID" id="61434504"/>
<dbReference type="EMBL" id="WNAJ01000029">
    <property type="protein sequence ID" value="MTR86804.1"/>
    <property type="molecule type" value="Genomic_DNA"/>
</dbReference>
<reference evidence="2 8" key="3">
    <citation type="journal article" date="2019" name="Nat. Med.">
        <title>A library of human gut bacterial isolates paired with longitudinal multiomics data enables mechanistic microbiome research.</title>
        <authorList>
            <person name="Poyet M."/>
            <person name="Groussin M."/>
            <person name="Gibbons S.M."/>
            <person name="Avila-Pacheco J."/>
            <person name="Jiang X."/>
            <person name="Kearney S.M."/>
            <person name="Perrotta A.R."/>
            <person name="Berdy B."/>
            <person name="Zhao S."/>
            <person name="Lieberman T.D."/>
            <person name="Swanson P.K."/>
            <person name="Smith M."/>
            <person name="Roesemann S."/>
            <person name="Alexander J.E."/>
            <person name="Rich S.A."/>
            <person name="Livny J."/>
            <person name="Vlamakis H."/>
            <person name="Clish C."/>
            <person name="Bullock K."/>
            <person name="Deik A."/>
            <person name="Scott J."/>
            <person name="Pierce K.A."/>
            <person name="Xavier R.J."/>
            <person name="Alm E.J."/>
        </authorList>
    </citation>
    <scope>NUCLEOTIDE SEQUENCE [LARGE SCALE GENOMIC DNA]</scope>
    <source>
        <strain evidence="2 8">BIOML-A1</strain>
    </source>
</reference>
<keyword evidence="2" id="KW-0808">Transferase</keyword>
<protein>
    <submittedName>
        <fullName evidence="2">GNAT family acetyltransferase</fullName>
    </submittedName>
</protein>
<reference evidence="6 7" key="2">
    <citation type="submission" date="2018-08" db="EMBL/GenBank/DDBJ databases">
        <title>A genome reference for cultivated species of the human gut microbiota.</title>
        <authorList>
            <person name="Zou Y."/>
            <person name="Xue W."/>
            <person name="Luo G."/>
        </authorList>
    </citation>
    <scope>NUCLEOTIDE SEQUENCE [LARGE SCALE GENOMIC DNA]</scope>
    <source>
        <strain evidence="4 6">AF31-21AC</strain>
        <strain evidence="3 7">AM43-11</strain>
    </source>
</reference>
<name>A0A173TKC0_9FIRM</name>
<proteinExistence type="predicted"/>
<evidence type="ECO:0000313" key="6">
    <source>
        <dbReference type="Proteomes" id="UP000283586"/>
    </source>
</evidence>
<dbReference type="RefSeq" id="WP_006855943.1">
    <property type="nucleotide sequence ID" value="NZ_CABIYH010000010.1"/>
</dbReference>
<dbReference type="Proteomes" id="UP000283586">
    <property type="component" value="Unassembled WGS sequence"/>
</dbReference>
<dbReference type="EMBL" id="CYXZ01000010">
    <property type="protein sequence ID" value="CUN02840.1"/>
    <property type="molecule type" value="Genomic_DNA"/>
</dbReference>
<dbReference type="PaxDb" id="166486-ERS852572_01586"/>
<evidence type="ECO:0000313" key="5">
    <source>
        <dbReference type="Proteomes" id="UP000095350"/>
    </source>
</evidence>
<gene>
    <name evidence="3" type="ORF">DW927_01580</name>
    <name evidence="4" type="ORF">DWZ31_06755</name>
    <name evidence="1" type="ORF">ERS852572_01586</name>
    <name evidence="2" type="ORF">GMD50_17565</name>
</gene>
<dbReference type="EMBL" id="QRQN01000006">
    <property type="protein sequence ID" value="RHN09758.1"/>
    <property type="molecule type" value="Genomic_DNA"/>
</dbReference>
<dbReference type="Proteomes" id="UP000095350">
    <property type="component" value="Unassembled WGS sequence"/>
</dbReference>
<organism evidence="1 5">
    <name type="scientific">Roseburia intestinalis</name>
    <dbReference type="NCBI Taxonomy" id="166486"/>
    <lineage>
        <taxon>Bacteria</taxon>
        <taxon>Bacillati</taxon>
        <taxon>Bacillota</taxon>
        <taxon>Clostridia</taxon>
        <taxon>Lachnospirales</taxon>
        <taxon>Lachnospiraceae</taxon>
        <taxon>Roseburia</taxon>
    </lineage>
</organism>
<evidence type="ECO:0000313" key="2">
    <source>
        <dbReference type="EMBL" id="MTR86804.1"/>
    </source>
</evidence>
<evidence type="ECO:0000313" key="7">
    <source>
        <dbReference type="Proteomes" id="UP000284465"/>
    </source>
</evidence>
<evidence type="ECO:0000313" key="4">
    <source>
        <dbReference type="EMBL" id="RHN09758.1"/>
    </source>
</evidence>
<dbReference type="OrthoDB" id="1768345at2"/>
<evidence type="ECO:0000313" key="3">
    <source>
        <dbReference type="EMBL" id="RHA70369.1"/>
    </source>
</evidence>
<evidence type="ECO:0000313" key="1">
    <source>
        <dbReference type="EMBL" id="CUN02840.1"/>
    </source>
</evidence>
<sequence length="96" mass="11443">MITPEDILNLNFYKKEKFTGSYKGMRYLIQKDHEEESDHDIFRATYWPGPYNFAVTDDSLKSSATFPFTEDGKLQVVDWLNENWEKEKDHFQSLLL</sequence>